<feature type="transmembrane region" description="Helical" evidence="8">
    <location>
        <begin position="42"/>
        <end position="60"/>
    </location>
</feature>
<dbReference type="Pfam" id="PF01925">
    <property type="entry name" value="TauE"/>
    <property type="match status" value="1"/>
</dbReference>
<dbReference type="PANTHER" id="PTHR30269:SF37">
    <property type="entry name" value="MEMBRANE TRANSPORTER PROTEIN"/>
    <property type="match status" value="1"/>
</dbReference>
<keyword evidence="3" id="KW-0813">Transport</keyword>
<keyword evidence="6 8" id="KW-1133">Transmembrane helix</keyword>
<gene>
    <name evidence="9" type="ORF">AUQ48_04580</name>
</gene>
<name>A0A2N4T088_9MICC</name>
<feature type="transmembrane region" description="Helical" evidence="8">
    <location>
        <begin position="189"/>
        <end position="209"/>
    </location>
</feature>
<evidence type="ECO:0000256" key="3">
    <source>
        <dbReference type="ARBA" id="ARBA00022448"/>
    </source>
</evidence>
<evidence type="ECO:0000313" key="9">
    <source>
        <dbReference type="EMBL" id="PLC11651.1"/>
    </source>
</evidence>
<evidence type="ECO:0000256" key="4">
    <source>
        <dbReference type="ARBA" id="ARBA00022475"/>
    </source>
</evidence>
<evidence type="ECO:0000256" key="6">
    <source>
        <dbReference type="ARBA" id="ARBA00022989"/>
    </source>
</evidence>
<evidence type="ECO:0000256" key="2">
    <source>
        <dbReference type="ARBA" id="ARBA00009142"/>
    </source>
</evidence>
<organism evidence="9 10">
    <name type="scientific">Kocuria flava</name>
    <dbReference type="NCBI Taxonomy" id="446860"/>
    <lineage>
        <taxon>Bacteria</taxon>
        <taxon>Bacillati</taxon>
        <taxon>Actinomycetota</taxon>
        <taxon>Actinomycetes</taxon>
        <taxon>Micrococcales</taxon>
        <taxon>Micrococcaceae</taxon>
        <taxon>Kocuria</taxon>
    </lineage>
</organism>
<dbReference type="InterPro" id="IPR052017">
    <property type="entry name" value="TSUP"/>
</dbReference>
<evidence type="ECO:0000256" key="1">
    <source>
        <dbReference type="ARBA" id="ARBA00004651"/>
    </source>
</evidence>
<dbReference type="AlphaFoldDB" id="A0A2N4T088"/>
<evidence type="ECO:0000256" key="8">
    <source>
        <dbReference type="RuleBase" id="RU363041"/>
    </source>
</evidence>
<keyword evidence="4 8" id="KW-1003">Cell membrane</keyword>
<evidence type="ECO:0000313" key="10">
    <source>
        <dbReference type="Proteomes" id="UP000234632"/>
    </source>
</evidence>
<evidence type="ECO:0000256" key="7">
    <source>
        <dbReference type="ARBA" id="ARBA00023136"/>
    </source>
</evidence>
<comment type="similarity">
    <text evidence="2 8">Belongs to the 4-toluene sulfonate uptake permease (TSUP) (TC 2.A.102) family.</text>
</comment>
<dbReference type="Proteomes" id="UP000234632">
    <property type="component" value="Unassembled WGS sequence"/>
</dbReference>
<comment type="caution">
    <text evidence="9">The sequence shown here is derived from an EMBL/GenBank/DDBJ whole genome shotgun (WGS) entry which is preliminary data.</text>
</comment>
<keyword evidence="5 8" id="KW-0812">Transmembrane</keyword>
<proteinExistence type="inferred from homology"/>
<feature type="transmembrane region" description="Helical" evidence="8">
    <location>
        <begin position="72"/>
        <end position="91"/>
    </location>
</feature>
<comment type="subcellular location">
    <subcellularLocation>
        <location evidence="1 8">Cell membrane</location>
        <topology evidence="1 8">Multi-pass membrane protein</topology>
    </subcellularLocation>
</comment>
<sequence length="237" mass="23627">MTGVELLIVALVVAVASCLQGTIGFGLGMLSAPVVALLDPTLLPGSLVLLAGALTVLGVLRDRTAIDFRGTGWALLGRVPGTVAGALLVAALPPRVLALALAATVLAAVGLSALGWRPRPRPATVAVAGAASGLMGTATSIGGPPMALVWHGTSRARMRGTMSAFFLAGAVMSLVALLAVGSLDGRTLRFAAVLLPAMVLGFALSGVVNSRIDKRVVRALGMTASALGAGLVLLQAL</sequence>
<protein>
    <recommendedName>
        <fullName evidence="8">Probable membrane transporter protein</fullName>
    </recommendedName>
</protein>
<reference evidence="9 10" key="1">
    <citation type="submission" date="2015-12" db="EMBL/GenBank/DDBJ databases">
        <authorList>
            <person name="Shamseldin A."/>
            <person name="Moawad H."/>
            <person name="Abd El-Rahim W.M."/>
            <person name="Sadowsky M.J."/>
        </authorList>
    </citation>
    <scope>NUCLEOTIDE SEQUENCE [LARGE SCALE GENOMIC DNA]</scope>
    <source>
        <strain evidence="9 10">S43</strain>
    </source>
</reference>
<accession>A0A2N4T088</accession>
<dbReference type="RefSeq" id="WP_101851386.1">
    <property type="nucleotide sequence ID" value="NZ_LOMZ01000001.1"/>
</dbReference>
<dbReference type="PANTHER" id="PTHR30269">
    <property type="entry name" value="TRANSMEMBRANE PROTEIN YFCA"/>
    <property type="match status" value="1"/>
</dbReference>
<feature type="transmembrane region" description="Helical" evidence="8">
    <location>
        <begin position="164"/>
        <end position="183"/>
    </location>
</feature>
<dbReference type="InterPro" id="IPR002781">
    <property type="entry name" value="TM_pro_TauE-like"/>
</dbReference>
<feature type="transmembrane region" description="Helical" evidence="8">
    <location>
        <begin position="216"/>
        <end position="236"/>
    </location>
</feature>
<keyword evidence="7 8" id="KW-0472">Membrane</keyword>
<evidence type="ECO:0000256" key="5">
    <source>
        <dbReference type="ARBA" id="ARBA00022692"/>
    </source>
</evidence>
<dbReference type="EMBL" id="LOMZ01000001">
    <property type="protein sequence ID" value="PLC11651.1"/>
    <property type="molecule type" value="Genomic_DNA"/>
</dbReference>
<feature type="transmembrane region" description="Helical" evidence="8">
    <location>
        <begin position="97"/>
        <end position="116"/>
    </location>
</feature>
<dbReference type="GO" id="GO:0005886">
    <property type="term" value="C:plasma membrane"/>
    <property type="evidence" value="ECO:0007669"/>
    <property type="project" value="UniProtKB-SubCell"/>
</dbReference>